<protein>
    <submittedName>
        <fullName evidence="1">Uncharacterized protein</fullName>
    </submittedName>
</protein>
<dbReference type="Proteomes" id="UP000187735">
    <property type="component" value="Chromosome"/>
</dbReference>
<evidence type="ECO:0000313" key="1">
    <source>
        <dbReference type="EMBL" id="APZ94612.1"/>
    </source>
</evidence>
<reference evidence="1 2" key="1">
    <citation type="journal article" date="2016" name="Front. Microbiol.">
        <title>Fuerstia marisgermanicae gen. nov., sp. nov., an Unusual Member of the Phylum Planctomycetes from the German Wadden Sea.</title>
        <authorList>
            <person name="Kohn T."/>
            <person name="Heuer A."/>
            <person name="Jogler M."/>
            <person name="Vollmers J."/>
            <person name="Boedeker C."/>
            <person name="Bunk B."/>
            <person name="Rast P."/>
            <person name="Borchert D."/>
            <person name="Glockner I."/>
            <person name="Freese H.M."/>
            <person name="Klenk H.P."/>
            <person name="Overmann J."/>
            <person name="Kaster A.K."/>
            <person name="Rohde M."/>
            <person name="Wiegand S."/>
            <person name="Jogler C."/>
        </authorList>
    </citation>
    <scope>NUCLEOTIDE SEQUENCE [LARGE SCALE GENOMIC DNA]</scope>
    <source>
        <strain evidence="1 2">NH11</strain>
    </source>
</reference>
<proteinExistence type="predicted"/>
<dbReference type="STRING" id="1891926.Fuma_04245"/>
<dbReference type="KEGG" id="fmr:Fuma_04245"/>
<name>A0A1P8WKL1_9PLAN</name>
<evidence type="ECO:0000313" key="2">
    <source>
        <dbReference type="Proteomes" id="UP000187735"/>
    </source>
</evidence>
<sequence length="261" mass="29732">MTDVHEGGSGTKARVLAPLTVEERESFFERLENVLSATETGTRNSAVVEAVRKIWRDRRWADWINAQPRSRLGCTEVEGVELECIARYLTWLAKGKRGNAEPRRGLNGSSLFVGIDMPKIESVDHCRELLKRHVGKLRELCQATELPNANSAEIPRMDSQRLKNFYRDHLLLKWRIDEKLKPKAICDKWNTLQNPETALNTNALFPALKKAKVEQATGIVPGTTVRLIRKGTEETKKLVTLAEFEANLEAERKQRNSPRKH</sequence>
<keyword evidence="2" id="KW-1185">Reference proteome</keyword>
<dbReference type="RefSeq" id="WP_145944289.1">
    <property type="nucleotide sequence ID" value="NZ_CP017641.1"/>
</dbReference>
<dbReference type="AlphaFoldDB" id="A0A1P8WKL1"/>
<organism evidence="1 2">
    <name type="scientific">Fuerstiella marisgermanici</name>
    <dbReference type="NCBI Taxonomy" id="1891926"/>
    <lineage>
        <taxon>Bacteria</taxon>
        <taxon>Pseudomonadati</taxon>
        <taxon>Planctomycetota</taxon>
        <taxon>Planctomycetia</taxon>
        <taxon>Planctomycetales</taxon>
        <taxon>Planctomycetaceae</taxon>
        <taxon>Fuerstiella</taxon>
    </lineage>
</organism>
<accession>A0A1P8WKL1</accession>
<dbReference type="EMBL" id="CP017641">
    <property type="protein sequence ID" value="APZ94612.1"/>
    <property type="molecule type" value="Genomic_DNA"/>
</dbReference>
<gene>
    <name evidence="1" type="ORF">Fuma_04245</name>
</gene>